<evidence type="ECO:0000313" key="3">
    <source>
        <dbReference type="WBParaSite" id="PSAMB.scaffold2491size22921.g18070.t1"/>
    </source>
</evidence>
<dbReference type="AlphaFoldDB" id="A0A914VTX1"/>
<feature type="region of interest" description="Disordered" evidence="1">
    <location>
        <begin position="287"/>
        <end position="418"/>
    </location>
</feature>
<feature type="compositionally biased region" description="Basic and acidic residues" evidence="1">
    <location>
        <begin position="403"/>
        <end position="413"/>
    </location>
</feature>
<feature type="compositionally biased region" description="Basic and acidic residues" evidence="1">
    <location>
        <begin position="75"/>
        <end position="92"/>
    </location>
</feature>
<proteinExistence type="predicted"/>
<sequence>MQRNVSYFIFDVQSTPSFYPSTANFPLLYNIPSSPSHAIVAPSISDHARHAANERPDRNEELERLAALREQLLERSKRRPNDFKGTESEIQKEGPAPVPDFIKDQIRERLESRVSNDTSSTSIIMPQDRSGYITDVSSATWQFSSQSFSPRSVVSINGGTKDDSGLLKVRTDLSPGSSRLSRTLSRSNAAVQTAHMESVQMPQAPWPYMPAVLVPIGNSPASTMTREFNESYSRKMERYNSLPVLDSDDKHSTLIKIQDENRNKPRSIMKRRELETKEQMLFSNGDHRTLERPGAARHWQEQEVIRTQPSVTETVQKFEESKRTEEVERRVSSKQKEKKHRREHRSSRHRHHDQAMIGDYPAWTSPMGNSSSRQYHTTSRSQQRSNGYQPAAENYYRSSTTKRLRDQSADDYRNGGGLSHARYGSLSDSLRRGELKYIPNGDIRERHSSHSNGRVHKSISNRDVFHGDMHDDRSYSSFRAGPIVEFPPTLPRGGAPMPPPHRNGFGGNQLSKSRSYADWDDGKGWGSALRRYDDDMTRLESEFQDSLLMPLPNGQNMHEKDYREEKLPGGYESLQREVKSNAGRRLNRDGNPTQFNESKQEYNYKRETESDRRR</sequence>
<dbReference type="WBParaSite" id="PSAMB.scaffold2491size22921.g18070.t1">
    <property type="protein sequence ID" value="PSAMB.scaffold2491size22921.g18070.t1"/>
    <property type="gene ID" value="PSAMB.scaffold2491size22921.g18070"/>
</dbReference>
<feature type="compositionally biased region" description="Low complexity" evidence="1">
    <location>
        <begin position="173"/>
        <end position="186"/>
    </location>
</feature>
<feature type="compositionally biased region" description="Basic and acidic residues" evidence="1">
    <location>
        <begin position="316"/>
        <end position="335"/>
    </location>
</feature>
<feature type="compositionally biased region" description="Polar residues" evidence="1">
    <location>
        <begin position="305"/>
        <end position="315"/>
    </location>
</feature>
<protein>
    <submittedName>
        <fullName evidence="3">Uncharacterized protein</fullName>
    </submittedName>
</protein>
<feature type="region of interest" description="Disordered" evidence="1">
    <location>
        <begin position="166"/>
        <end position="186"/>
    </location>
</feature>
<dbReference type="Proteomes" id="UP000887566">
    <property type="component" value="Unplaced"/>
</dbReference>
<evidence type="ECO:0000313" key="2">
    <source>
        <dbReference type="Proteomes" id="UP000887566"/>
    </source>
</evidence>
<accession>A0A914VTX1</accession>
<feature type="compositionally biased region" description="Polar residues" evidence="1">
    <location>
        <begin position="366"/>
        <end position="388"/>
    </location>
</feature>
<name>A0A914VTX1_9BILA</name>
<organism evidence="2 3">
    <name type="scientific">Plectus sambesii</name>
    <dbReference type="NCBI Taxonomy" id="2011161"/>
    <lineage>
        <taxon>Eukaryota</taxon>
        <taxon>Metazoa</taxon>
        <taxon>Ecdysozoa</taxon>
        <taxon>Nematoda</taxon>
        <taxon>Chromadorea</taxon>
        <taxon>Plectida</taxon>
        <taxon>Plectina</taxon>
        <taxon>Plectoidea</taxon>
        <taxon>Plectidae</taxon>
        <taxon>Plectus</taxon>
    </lineage>
</organism>
<feature type="region of interest" description="Disordered" evidence="1">
    <location>
        <begin position="75"/>
        <end position="99"/>
    </location>
</feature>
<feature type="region of interest" description="Disordered" evidence="1">
    <location>
        <begin position="488"/>
        <end position="517"/>
    </location>
</feature>
<feature type="compositionally biased region" description="Basic residues" evidence="1">
    <location>
        <begin position="336"/>
        <end position="352"/>
    </location>
</feature>
<feature type="region of interest" description="Disordered" evidence="1">
    <location>
        <begin position="566"/>
        <end position="614"/>
    </location>
</feature>
<feature type="compositionally biased region" description="Basic and acidic residues" evidence="1">
    <location>
        <begin position="598"/>
        <end position="614"/>
    </location>
</feature>
<evidence type="ECO:0000256" key="1">
    <source>
        <dbReference type="SAM" id="MobiDB-lite"/>
    </source>
</evidence>
<keyword evidence="2" id="KW-1185">Reference proteome</keyword>
<reference evidence="3" key="1">
    <citation type="submission" date="2022-11" db="UniProtKB">
        <authorList>
            <consortium name="WormBaseParasite"/>
        </authorList>
    </citation>
    <scope>IDENTIFICATION</scope>
</reference>